<dbReference type="RefSeq" id="WP_168992986.1">
    <property type="nucleotide sequence ID" value="NZ_JABBMI010000055.1"/>
</dbReference>
<organism evidence="1 2">
    <name type="scientific">Staphylococcus capitis</name>
    <dbReference type="NCBI Taxonomy" id="29388"/>
    <lineage>
        <taxon>Bacteria</taxon>
        <taxon>Bacillati</taxon>
        <taxon>Bacillota</taxon>
        <taxon>Bacilli</taxon>
        <taxon>Bacillales</taxon>
        <taxon>Staphylococcaceae</taxon>
        <taxon>Staphylococcus</taxon>
    </lineage>
</organism>
<accession>A0ABX1SQF9</accession>
<proteinExistence type="predicted"/>
<dbReference type="EMBL" id="JABBMI010000055">
    <property type="protein sequence ID" value="NMK54024.1"/>
    <property type="molecule type" value="Genomic_DNA"/>
</dbReference>
<evidence type="ECO:0000313" key="2">
    <source>
        <dbReference type="Proteomes" id="UP000538955"/>
    </source>
</evidence>
<protein>
    <submittedName>
        <fullName evidence="1">Uncharacterized protein</fullName>
    </submittedName>
</protein>
<keyword evidence="2" id="KW-1185">Reference proteome</keyword>
<gene>
    <name evidence="1" type="ORF">HHM24_04555</name>
</gene>
<dbReference type="Proteomes" id="UP000538955">
    <property type="component" value="Unassembled WGS sequence"/>
</dbReference>
<reference evidence="1 2" key="1">
    <citation type="submission" date="2020-04" db="EMBL/GenBank/DDBJ databases">
        <title>The Epidemiology and Molecular Characteristics of Linezolid-Resistant Staphylococcus capitis in Huashan Hospital, Shanghai.</title>
        <authorList>
            <person name="Ding L."/>
            <person name="Li P."/>
            <person name="Yang Y."/>
            <person name="Lin D."/>
            <person name="Xu X."/>
        </authorList>
    </citation>
    <scope>NUCLEOTIDE SEQUENCE [LARGE SCALE GENOMIC DNA]</scope>
    <source>
        <strain evidence="1 2">17-84</strain>
    </source>
</reference>
<comment type="caution">
    <text evidence="1">The sequence shown here is derived from an EMBL/GenBank/DDBJ whole genome shotgun (WGS) entry which is preliminary data.</text>
</comment>
<name>A0ABX1SQF9_STACP</name>
<evidence type="ECO:0000313" key="1">
    <source>
        <dbReference type="EMBL" id="NMK54024.1"/>
    </source>
</evidence>
<sequence>MKLKNINNYTHQELQDVITQVKAHMQLNELEEAVITLANYQEQEEDGRYYYEIYNSLITIDSETTLEEAFKQQIESEDMIKEYKTKKGLLQAFINDNDIEGSYYRVHTQI</sequence>